<sequence>NTNRIPARATAASGKLLVRKDQIPENRRFTCVGIYASIAHMIHPAYHVSTTLIQPAGTQVIVLGFQNDAGQIALAAPELSDIEQ</sequence>
<comment type="caution">
    <text evidence="1">The sequence shown here is derived from an EMBL/GenBank/DDBJ whole genome shotgun (WGS) entry which is preliminary data.</text>
</comment>
<dbReference type="Proteomes" id="UP000003465">
    <property type="component" value="Unassembled WGS sequence"/>
</dbReference>
<reference evidence="1 2" key="1">
    <citation type="journal article" date="2011" name="PLoS Pathog.">
        <title>Dynamic evolution of pathogenicity revealed by sequencing and comparative genomics of 19 Pseudomonas syringae isolates.</title>
        <authorList>
            <person name="Baltrus D.A."/>
            <person name="Nishimura M.T."/>
            <person name="Romanchuk A."/>
            <person name="Chang J.H."/>
            <person name="Mukhtar M.S."/>
            <person name="Cherkis K."/>
            <person name="Roach J."/>
            <person name="Grant S.R."/>
            <person name="Jones C.D."/>
            <person name="Dangl J.L."/>
        </authorList>
    </citation>
    <scope>NUCLEOTIDE SEQUENCE [LARGE SCALE GENOMIC DNA]</scope>
    <source>
        <strain evidence="1 2">301020</strain>
    </source>
</reference>
<accession>A0A656GKU5</accession>
<dbReference type="EMBL" id="AEAG01001911">
    <property type="protein sequence ID" value="EGH26105.1"/>
    <property type="molecule type" value="Genomic_DNA"/>
</dbReference>
<proteinExistence type="predicted"/>
<gene>
    <name evidence="1" type="ORF">PSYMO_33635</name>
</gene>
<protein>
    <submittedName>
        <fullName evidence="1">Uncharacterized protein</fullName>
    </submittedName>
</protein>
<name>A0A656GKU5_PSEA0</name>
<evidence type="ECO:0000313" key="1">
    <source>
        <dbReference type="EMBL" id="EGH26105.1"/>
    </source>
</evidence>
<feature type="non-terminal residue" evidence="1">
    <location>
        <position position="1"/>
    </location>
</feature>
<dbReference type="AlphaFoldDB" id="A0A656GKU5"/>
<organism evidence="1 2">
    <name type="scientific">Pseudomonas amygdali pv. mori str. 301020</name>
    <dbReference type="NCBI Taxonomy" id="629261"/>
    <lineage>
        <taxon>Bacteria</taxon>
        <taxon>Pseudomonadati</taxon>
        <taxon>Pseudomonadota</taxon>
        <taxon>Gammaproteobacteria</taxon>
        <taxon>Pseudomonadales</taxon>
        <taxon>Pseudomonadaceae</taxon>
        <taxon>Pseudomonas</taxon>
        <taxon>Pseudomonas amygdali</taxon>
    </lineage>
</organism>
<evidence type="ECO:0000313" key="2">
    <source>
        <dbReference type="Proteomes" id="UP000003465"/>
    </source>
</evidence>